<dbReference type="PROSITE" id="PS00149">
    <property type="entry name" value="SULFATASE_2"/>
    <property type="match status" value="1"/>
</dbReference>
<protein>
    <submittedName>
        <fullName evidence="7">Alkaline-phosphatase-like, core domain containing protein</fullName>
    </submittedName>
</protein>
<keyword evidence="8" id="KW-1185">Reference proteome</keyword>
<evidence type="ECO:0000256" key="5">
    <source>
        <dbReference type="SAM" id="SignalP"/>
    </source>
</evidence>
<dbReference type="PANTHER" id="PTHR42693">
    <property type="entry name" value="ARYLSULFATASE FAMILY MEMBER"/>
    <property type="match status" value="1"/>
</dbReference>
<evidence type="ECO:0000313" key="7">
    <source>
        <dbReference type="EMBL" id="KAG7350369.1"/>
    </source>
</evidence>
<dbReference type="PANTHER" id="PTHR42693:SF11">
    <property type="entry name" value="ARYLSULFATASE A"/>
    <property type="match status" value="1"/>
</dbReference>
<feature type="compositionally biased region" description="Basic and acidic residues" evidence="4">
    <location>
        <begin position="167"/>
        <end position="184"/>
    </location>
</feature>
<name>A0A9K3PMF0_9STRA</name>
<dbReference type="GO" id="GO:0004065">
    <property type="term" value="F:arylsulfatase activity"/>
    <property type="evidence" value="ECO:0007669"/>
    <property type="project" value="TreeGrafter"/>
</dbReference>
<keyword evidence="5" id="KW-0732">Signal</keyword>
<evidence type="ECO:0000256" key="4">
    <source>
        <dbReference type="SAM" id="MobiDB-lite"/>
    </source>
</evidence>
<feature type="region of interest" description="Disordered" evidence="4">
    <location>
        <begin position="160"/>
        <end position="184"/>
    </location>
</feature>
<evidence type="ECO:0000313" key="8">
    <source>
        <dbReference type="Proteomes" id="UP000693970"/>
    </source>
</evidence>
<dbReference type="EMBL" id="JAGRRH010000018">
    <property type="protein sequence ID" value="KAG7350369.1"/>
    <property type="molecule type" value="Genomic_DNA"/>
</dbReference>
<gene>
    <name evidence="7" type="ORF">IV203_009729</name>
</gene>
<reference evidence="7" key="1">
    <citation type="journal article" date="2021" name="Sci. Rep.">
        <title>Diploid genomic architecture of Nitzschia inconspicua, an elite biomass production diatom.</title>
        <authorList>
            <person name="Oliver A."/>
            <person name="Podell S."/>
            <person name="Pinowska A."/>
            <person name="Traller J.C."/>
            <person name="Smith S.R."/>
            <person name="McClure R."/>
            <person name="Beliaev A."/>
            <person name="Bohutskyi P."/>
            <person name="Hill E.A."/>
            <person name="Rabines A."/>
            <person name="Zheng H."/>
            <person name="Allen L.Z."/>
            <person name="Kuo A."/>
            <person name="Grigoriev I.V."/>
            <person name="Allen A.E."/>
            <person name="Hazlebeck D."/>
            <person name="Allen E.E."/>
        </authorList>
    </citation>
    <scope>NUCLEOTIDE SEQUENCE</scope>
    <source>
        <strain evidence="7">Hildebrandi</strain>
    </source>
</reference>
<dbReference type="Proteomes" id="UP000693970">
    <property type="component" value="Unassembled WGS sequence"/>
</dbReference>
<evidence type="ECO:0000256" key="2">
    <source>
        <dbReference type="ARBA" id="ARBA00022723"/>
    </source>
</evidence>
<dbReference type="InterPro" id="IPR050738">
    <property type="entry name" value="Sulfatase"/>
</dbReference>
<dbReference type="Pfam" id="PF00884">
    <property type="entry name" value="Sulfatase"/>
    <property type="match status" value="1"/>
</dbReference>
<keyword evidence="2" id="KW-0479">Metal-binding</keyword>
<evidence type="ECO:0000256" key="1">
    <source>
        <dbReference type="ARBA" id="ARBA00008779"/>
    </source>
</evidence>
<dbReference type="AlphaFoldDB" id="A0A9K3PMF0"/>
<comment type="similarity">
    <text evidence="1">Belongs to the sulfatase family.</text>
</comment>
<feature type="chain" id="PRO_5039946893" evidence="5">
    <location>
        <begin position="19"/>
        <end position="603"/>
    </location>
</feature>
<feature type="domain" description="Sulfatase N-terminal" evidence="6">
    <location>
        <begin position="26"/>
        <end position="410"/>
    </location>
</feature>
<proteinExistence type="inferred from homology"/>
<comment type="caution">
    <text evidence="7">The sequence shown here is derived from an EMBL/GenBank/DDBJ whole genome shotgun (WGS) entry which is preliminary data.</text>
</comment>
<sequence>MQFLYLLILLSSASSSVSNIHDVRKPNFILFFVDDLGYGDVGFTGHPTTHTPNLDRLAWSGKILTSWYSGCNVCTGSRAAIMTGRQHARTGLPGVIPSDCPYGLNMEEITIAEHLKKHAGYSTAIVGKWHLGQRKVYLPGNRGFDFYLGIPFSDDMGIGRQSQCHGRTTEERKPDEVDSKRDAEDVWQSRKMYEELGLLESRPVTSTETGATLPDPGKKWLPLVYQAKNVTKILEQPVDLTTLSSKYSNFATTFIEDHKDSPFFLYVPFSHVHTTAPGSTPEMQYAGCAFQNTTGRGAFGDALAETDWMVGNIMNRLRDLGLEEDTLILFTSDNGPWMIRGLSGGSEGLFTGRYSLHDGYDNTGKGSNWEGGIREPAFAYWKGSIAPFSRSSEVVSSLDVFPTLSKLAGISLPTDRPYDGKDMSEVLMTENGQSKHNFLFFYGTCNDEPYWSVTGVRHGKYKAHWCTAPGIGQFNASTTKRYDPPMLFDVEKDPSESEPISVNAMPPKEEDFAAMERILAAYTNERATFRFGKISQEPDEEGEGPGQYALCCDRSQQCYCPKNHNSGILNLGTRAHHDQYHEAMGLAEPLPATKYQNILQHRG</sequence>
<feature type="signal peptide" evidence="5">
    <location>
        <begin position="1"/>
        <end position="18"/>
    </location>
</feature>
<accession>A0A9K3PMF0</accession>
<dbReference type="InterPro" id="IPR024607">
    <property type="entry name" value="Sulfatase_CS"/>
</dbReference>
<evidence type="ECO:0000256" key="3">
    <source>
        <dbReference type="ARBA" id="ARBA00022837"/>
    </source>
</evidence>
<dbReference type="Pfam" id="PF14707">
    <property type="entry name" value="Sulfatase_C"/>
    <property type="match status" value="1"/>
</dbReference>
<organism evidence="7 8">
    <name type="scientific">Nitzschia inconspicua</name>
    <dbReference type="NCBI Taxonomy" id="303405"/>
    <lineage>
        <taxon>Eukaryota</taxon>
        <taxon>Sar</taxon>
        <taxon>Stramenopiles</taxon>
        <taxon>Ochrophyta</taxon>
        <taxon>Bacillariophyta</taxon>
        <taxon>Bacillariophyceae</taxon>
        <taxon>Bacillariophycidae</taxon>
        <taxon>Bacillariales</taxon>
        <taxon>Bacillariaceae</taxon>
        <taxon>Nitzschia</taxon>
    </lineage>
</organism>
<evidence type="ECO:0000259" key="6">
    <source>
        <dbReference type="Pfam" id="PF00884"/>
    </source>
</evidence>
<keyword evidence="3" id="KW-0106">Calcium</keyword>
<reference evidence="7" key="2">
    <citation type="submission" date="2021-04" db="EMBL/GenBank/DDBJ databases">
        <authorList>
            <person name="Podell S."/>
        </authorList>
    </citation>
    <scope>NUCLEOTIDE SEQUENCE</scope>
    <source>
        <strain evidence="7">Hildebrandi</strain>
    </source>
</reference>
<dbReference type="GO" id="GO:0046872">
    <property type="term" value="F:metal ion binding"/>
    <property type="evidence" value="ECO:0007669"/>
    <property type="project" value="UniProtKB-KW"/>
</dbReference>
<dbReference type="InterPro" id="IPR000917">
    <property type="entry name" value="Sulfatase_N"/>
</dbReference>
<dbReference type="OrthoDB" id="40782at2759"/>